<protein>
    <submittedName>
        <fullName evidence="3">MbtH family NRPS accessory protein</fullName>
    </submittedName>
</protein>
<organism evidence="3 4">
    <name type="scientific">Streptomyces daliensis</name>
    <dbReference type="NCBI Taxonomy" id="299421"/>
    <lineage>
        <taxon>Bacteria</taxon>
        <taxon>Bacillati</taxon>
        <taxon>Actinomycetota</taxon>
        <taxon>Actinomycetes</taxon>
        <taxon>Kitasatosporales</taxon>
        <taxon>Streptomycetaceae</taxon>
        <taxon>Streptomyces</taxon>
    </lineage>
</organism>
<comment type="caution">
    <text evidence="3">The sequence shown here is derived from an EMBL/GenBank/DDBJ whole genome shotgun (WGS) entry which is preliminary data.</text>
</comment>
<name>A0A8T4J1K3_9ACTN</name>
<reference evidence="3" key="1">
    <citation type="submission" date="2021-04" db="EMBL/GenBank/DDBJ databases">
        <title>Sequencing of actinobacteria type strains.</title>
        <authorList>
            <person name="Nguyen G.-S."/>
            <person name="Wentzel A."/>
        </authorList>
    </citation>
    <scope>NUCLEOTIDE SEQUENCE</scope>
    <source>
        <strain evidence="3">DSM 42095</strain>
    </source>
</reference>
<dbReference type="Proteomes" id="UP000675554">
    <property type="component" value="Unassembled WGS sequence"/>
</dbReference>
<dbReference type="Gene3D" id="3.90.820.10">
    <property type="entry name" value="Structural Genomics, Unknown Function 30-nov-00 1gh9 Mol_id"/>
    <property type="match status" value="1"/>
</dbReference>
<feature type="region of interest" description="Disordered" evidence="1">
    <location>
        <begin position="1"/>
        <end position="27"/>
    </location>
</feature>
<dbReference type="AlphaFoldDB" id="A0A8T4J1K3"/>
<dbReference type="SMART" id="SM00923">
    <property type="entry name" value="MbtH"/>
    <property type="match status" value="1"/>
</dbReference>
<feature type="compositionally biased region" description="Low complexity" evidence="1">
    <location>
        <begin position="1"/>
        <end position="19"/>
    </location>
</feature>
<dbReference type="InterPro" id="IPR038020">
    <property type="entry name" value="MbtH-like_sf"/>
</dbReference>
<proteinExistence type="predicted"/>
<feature type="domain" description="MbtH-like" evidence="2">
    <location>
        <begin position="15"/>
        <end position="70"/>
    </location>
</feature>
<keyword evidence="4" id="KW-1185">Reference proteome</keyword>
<dbReference type="EMBL" id="JAGSMN010001018">
    <property type="protein sequence ID" value="MBR7677668.1"/>
    <property type="molecule type" value="Genomic_DNA"/>
</dbReference>
<dbReference type="InterPro" id="IPR005153">
    <property type="entry name" value="MbtH-like_dom"/>
</dbReference>
<accession>A0A8T4J1K3</accession>
<evidence type="ECO:0000313" key="3">
    <source>
        <dbReference type="EMBL" id="MBR7677668.1"/>
    </source>
</evidence>
<evidence type="ECO:0000259" key="2">
    <source>
        <dbReference type="SMART" id="SM00923"/>
    </source>
</evidence>
<sequence>MTAAYTAFAASSAPAPFEAPEGDPDRESHLVLRAPRGERALWPVFAPVPGGWGTEFGPAAHAACVTHIETSG</sequence>
<dbReference type="SUPFAM" id="SSF160582">
    <property type="entry name" value="MbtH-like"/>
    <property type="match status" value="1"/>
</dbReference>
<gene>
    <name evidence="3" type="ORF">KDA82_32690</name>
</gene>
<dbReference type="Pfam" id="PF03621">
    <property type="entry name" value="MbtH"/>
    <property type="match status" value="1"/>
</dbReference>
<evidence type="ECO:0000313" key="4">
    <source>
        <dbReference type="Proteomes" id="UP000675554"/>
    </source>
</evidence>
<evidence type="ECO:0000256" key="1">
    <source>
        <dbReference type="SAM" id="MobiDB-lite"/>
    </source>
</evidence>